<accession>A0ABQ3R3M7</accession>
<dbReference type="RefSeq" id="WP_189999716.1">
    <property type="nucleotide sequence ID" value="NZ_BNCB01000032.1"/>
</dbReference>
<evidence type="ECO:0000313" key="1">
    <source>
        <dbReference type="EMBL" id="GHI50429.1"/>
    </source>
</evidence>
<reference evidence="2" key="1">
    <citation type="submission" date="2023-07" db="EMBL/GenBank/DDBJ databases">
        <title>Whole genome shotgun sequence of Streptomyces achromogenes subsp. rubradiris NBRC 14000.</title>
        <authorList>
            <person name="Komaki H."/>
            <person name="Tamura T."/>
        </authorList>
    </citation>
    <scope>NUCLEOTIDE SEQUENCE [LARGE SCALE GENOMIC DNA]</scope>
    <source>
        <strain evidence="2">NBRC 14000</strain>
    </source>
</reference>
<organism evidence="1 2">
    <name type="scientific">Streptomyces rubradiris</name>
    <name type="common">Streptomyces achromogenes subsp. rubradiris</name>
    <dbReference type="NCBI Taxonomy" id="285531"/>
    <lineage>
        <taxon>Bacteria</taxon>
        <taxon>Bacillati</taxon>
        <taxon>Actinomycetota</taxon>
        <taxon>Actinomycetes</taxon>
        <taxon>Kitasatosporales</taxon>
        <taxon>Streptomycetaceae</taxon>
        <taxon>Streptomyces</taxon>
    </lineage>
</organism>
<comment type="caution">
    <text evidence="1">The sequence shown here is derived from an EMBL/GenBank/DDBJ whole genome shotgun (WGS) entry which is preliminary data.</text>
</comment>
<keyword evidence="2" id="KW-1185">Reference proteome</keyword>
<name>A0ABQ3R3M7_STRRR</name>
<sequence>MEALGRLFNIVPTADAVEVSLTGASAVTFVCVGADTYTIQQAKDAAGTGATNLPVIDHYYANGNVDGAGTWTRTAVSPVGAAVTIALGCAVIHVPVAALDDGFDYIRCSSTAGGLVTAIVHDLTVQRAPDLLPALGV</sequence>
<dbReference type="Proteomes" id="UP000646738">
    <property type="component" value="Unassembled WGS sequence"/>
</dbReference>
<protein>
    <submittedName>
        <fullName evidence="1">Uncharacterized protein</fullName>
    </submittedName>
</protein>
<proteinExistence type="predicted"/>
<evidence type="ECO:0000313" key="2">
    <source>
        <dbReference type="Proteomes" id="UP000646738"/>
    </source>
</evidence>
<gene>
    <name evidence="1" type="ORF">Srubr_02750</name>
</gene>
<dbReference type="EMBL" id="BNEA01000001">
    <property type="protein sequence ID" value="GHI50429.1"/>
    <property type="molecule type" value="Genomic_DNA"/>
</dbReference>